<dbReference type="InterPro" id="IPR001647">
    <property type="entry name" value="HTH_TetR"/>
</dbReference>
<dbReference type="AlphaFoldDB" id="A0A1A0QT92"/>
<evidence type="ECO:0000256" key="1">
    <source>
        <dbReference type="ARBA" id="ARBA00023015"/>
    </source>
</evidence>
<dbReference type="Pfam" id="PF00440">
    <property type="entry name" value="TetR_N"/>
    <property type="match status" value="1"/>
</dbReference>
<dbReference type="RefSeq" id="WP_064936020.1">
    <property type="nucleotide sequence ID" value="NZ_LZSO01000039.1"/>
</dbReference>
<dbReference type="Proteomes" id="UP000093902">
    <property type="component" value="Unassembled WGS sequence"/>
</dbReference>
<protein>
    <submittedName>
        <fullName evidence="6">Transcriptional regulator</fullName>
    </submittedName>
</protein>
<evidence type="ECO:0000256" key="4">
    <source>
        <dbReference type="PROSITE-ProRule" id="PRU00335"/>
    </source>
</evidence>
<feature type="domain" description="HTH tetR-type" evidence="5">
    <location>
        <begin position="14"/>
        <end position="74"/>
    </location>
</feature>
<sequence length="195" mass="21474">MTRQDWLVGTDRRSEAVERIFAAAAELVSQQGFEAFTIDALSARVHCSPATIYRHAGGKAAILEGVVRRLSARIVRHVSEAIDGLHGSERIVTALVVALDHIRSEPLGPLMMGAIRPDQNNGWLTGSPLVEELAERMIGRSDPLAAQWLIRVTLALWYFPVKDREAEYEIAARFVGPSFTVEGETAFRPENVAAQ</sequence>
<accession>A0A1A0QT92</accession>
<evidence type="ECO:0000256" key="3">
    <source>
        <dbReference type="ARBA" id="ARBA00023163"/>
    </source>
</evidence>
<keyword evidence="1" id="KW-0805">Transcription regulation</keyword>
<dbReference type="PANTHER" id="PTHR30055">
    <property type="entry name" value="HTH-TYPE TRANSCRIPTIONAL REGULATOR RUTR"/>
    <property type="match status" value="1"/>
</dbReference>
<name>A0A1A0QT92_MYCPR</name>
<keyword evidence="2 4" id="KW-0238">DNA-binding</keyword>
<organism evidence="6 7">
    <name type="scientific">Mycolicibacterium peregrinum</name>
    <name type="common">Mycobacterium peregrinum</name>
    <dbReference type="NCBI Taxonomy" id="43304"/>
    <lineage>
        <taxon>Bacteria</taxon>
        <taxon>Bacillati</taxon>
        <taxon>Actinomycetota</taxon>
        <taxon>Actinomycetes</taxon>
        <taxon>Mycobacteriales</taxon>
        <taxon>Mycobacteriaceae</taxon>
        <taxon>Mycolicibacterium</taxon>
    </lineage>
</organism>
<feature type="DNA-binding region" description="H-T-H motif" evidence="4">
    <location>
        <begin position="37"/>
        <end position="56"/>
    </location>
</feature>
<proteinExistence type="predicted"/>
<dbReference type="GO" id="GO:0000976">
    <property type="term" value="F:transcription cis-regulatory region binding"/>
    <property type="evidence" value="ECO:0007669"/>
    <property type="project" value="TreeGrafter"/>
</dbReference>
<keyword evidence="3" id="KW-0804">Transcription</keyword>
<evidence type="ECO:0000259" key="5">
    <source>
        <dbReference type="PROSITE" id="PS50977"/>
    </source>
</evidence>
<dbReference type="OrthoDB" id="4569533at2"/>
<evidence type="ECO:0000256" key="2">
    <source>
        <dbReference type="ARBA" id="ARBA00023125"/>
    </source>
</evidence>
<dbReference type="GO" id="GO:0003700">
    <property type="term" value="F:DNA-binding transcription factor activity"/>
    <property type="evidence" value="ECO:0007669"/>
    <property type="project" value="TreeGrafter"/>
</dbReference>
<comment type="caution">
    <text evidence="6">The sequence shown here is derived from an EMBL/GenBank/DDBJ whole genome shotgun (WGS) entry which is preliminary data.</text>
</comment>
<dbReference type="PROSITE" id="PS50977">
    <property type="entry name" value="HTH_TETR_2"/>
    <property type="match status" value="1"/>
</dbReference>
<gene>
    <name evidence="6" type="ORF">A5792_29840</name>
</gene>
<dbReference type="InterPro" id="IPR050109">
    <property type="entry name" value="HTH-type_TetR-like_transc_reg"/>
</dbReference>
<reference evidence="7" key="1">
    <citation type="submission" date="2016-06" db="EMBL/GenBank/DDBJ databases">
        <authorList>
            <person name="Sutton G."/>
            <person name="Brinkac L."/>
            <person name="Sanka R."/>
            <person name="Adams M."/>
            <person name="Lau E."/>
            <person name="Mehaffy C."/>
            <person name="Tameris M."/>
            <person name="Hatherill M."/>
            <person name="Hanekom W."/>
            <person name="Mahomed H."/>
            <person name="Mcshane H."/>
        </authorList>
    </citation>
    <scope>NUCLEOTIDE SEQUENCE [LARGE SCALE GENOMIC DNA]</scope>
    <source>
        <strain evidence="7">852002-51209_SCH5440388</strain>
    </source>
</reference>
<evidence type="ECO:0000313" key="6">
    <source>
        <dbReference type="EMBL" id="OBB24734.1"/>
    </source>
</evidence>
<dbReference type="Gene3D" id="1.10.357.10">
    <property type="entry name" value="Tetracycline Repressor, domain 2"/>
    <property type="match status" value="1"/>
</dbReference>
<dbReference type="InterPro" id="IPR009057">
    <property type="entry name" value="Homeodomain-like_sf"/>
</dbReference>
<dbReference type="EMBL" id="LZSO01000039">
    <property type="protein sequence ID" value="OBB24734.1"/>
    <property type="molecule type" value="Genomic_DNA"/>
</dbReference>
<evidence type="ECO:0000313" key="7">
    <source>
        <dbReference type="Proteomes" id="UP000093902"/>
    </source>
</evidence>
<dbReference type="SUPFAM" id="SSF46689">
    <property type="entry name" value="Homeodomain-like"/>
    <property type="match status" value="1"/>
</dbReference>
<dbReference type="PANTHER" id="PTHR30055:SF234">
    <property type="entry name" value="HTH-TYPE TRANSCRIPTIONAL REGULATOR BETI"/>
    <property type="match status" value="1"/>
</dbReference>